<dbReference type="InterPro" id="IPR014044">
    <property type="entry name" value="CAP_dom"/>
</dbReference>
<dbReference type="SUPFAM" id="SSF47473">
    <property type="entry name" value="EF-hand"/>
    <property type="match status" value="1"/>
</dbReference>
<dbReference type="PANTHER" id="PTHR31157">
    <property type="entry name" value="SCP DOMAIN-CONTAINING PROTEIN"/>
    <property type="match status" value="1"/>
</dbReference>
<dbReference type="InterPro" id="IPR018247">
    <property type="entry name" value="EF_Hand_1_Ca_BS"/>
</dbReference>
<evidence type="ECO:0000259" key="1">
    <source>
        <dbReference type="Pfam" id="PF00188"/>
    </source>
</evidence>
<evidence type="ECO:0000313" key="2">
    <source>
        <dbReference type="EMBL" id="TWT60736.1"/>
    </source>
</evidence>
<proteinExistence type="predicted"/>
<dbReference type="EMBL" id="SJPG01000001">
    <property type="protein sequence ID" value="TWT60736.1"/>
    <property type="molecule type" value="Genomic_DNA"/>
</dbReference>
<dbReference type="Pfam" id="PF00188">
    <property type="entry name" value="CAP"/>
    <property type="match status" value="1"/>
</dbReference>
<dbReference type="PROSITE" id="PS00018">
    <property type="entry name" value="EF_HAND_1"/>
    <property type="match status" value="1"/>
</dbReference>
<dbReference type="SUPFAM" id="SSF55797">
    <property type="entry name" value="PR-1-like"/>
    <property type="match status" value="1"/>
</dbReference>
<keyword evidence="3" id="KW-1185">Reference proteome</keyword>
<dbReference type="PANTHER" id="PTHR31157:SF1">
    <property type="entry name" value="SCP DOMAIN-CONTAINING PROTEIN"/>
    <property type="match status" value="1"/>
</dbReference>
<comment type="caution">
    <text evidence="2">The sequence shown here is derived from an EMBL/GenBank/DDBJ whole genome shotgun (WGS) entry which is preliminary data.</text>
</comment>
<name>A0A5C5XCG5_9PLAN</name>
<dbReference type="AlphaFoldDB" id="A0A5C5XCG5"/>
<dbReference type="OrthoDB" id="9783944at2"/>
<protein>
    <submittedName>
        <fullName evidence="2">Cysteine-rich secretory protein family protein</fullName>
    </submittedName>
</protein>
<organism evidence="2 3">
    <name type="scientific">Rubinisphaera italica</name>
    <dbReference type="NCBI Taxonomy" id="2527969"/>
    <lineage>
        <taxon>Bacteria</taxon>
        <taxon>Pseudomonadati</taxon>
        <taxon>Planctomycetota</taxon>
        <taxon>Planctomycetia</taxon>
        <taxon>Planctomycetales</taxon>
        <taxon>Planctomycetaceae</taxon>
        <taxon>Rubinisphaera</taxon>
    </lineage>
</organism>
<dbReference type="RefSeq" id="WP_146502819.1">
    <property type="nucleotide sequence ID" value="NZ_SJPG01000001.1"/>
</dbReference>
<sequence>MSRPLSAICFCSLFSVFLVMPVTLQAQNFTREAFIRRDANVDGQLSSTEYLLNRRDLDLEFARVHFQEIDVDESQSLSLQEYVGFDPQSNLSEIEREVFRMTNEQRALEGIAPVKISRILSSYARDWTAQMVKQLDTNHGVKGTESYASARRTAAAKDMDLYYWGGSENVSRKTIEKDAPSQQIAQRAINGWMESEGHRKNLMNPEQEFIGIGAMWSQADGKYYFTQMYIKYPK</sequence>
<dbReference type="InterPro" id="IPR035940">
    <property type="entry name" value="CAP_sf"/>
</dbReference>
<dbReference type="InterPro" id="IPR011992">
    <property type="entry name" value="EF-hand-dom_pair"/>
</dbReference>
<feature type="domain" description="SCP" evidence="1">
    <location>
        <begin position="100"/>
        <end position="229"/>
    </location>
</feature>
<dbReference type="CDD" id="cd05379">
    <property type="entry name" value="CAP_bacterial"/>
    <property type="match status" value="1"/>
</dbReference>
<evidence type="ECO:0000313" key="3">
    <source>
        <dbReference type="Proteomes" id="UP000316095"/>
    </source>
</evidence>
<accession>A0A5C5XCG5</accession>
<dbReference type="Proteomes" id="UP000316095">
    <property type="component" value="Unassembled WGS sequence"/>
</dbReference>
<dbReference type="Gene3D" id="3.40.33.10">
    <property type="entry name" value="CAP"/>
    <property type="match status" value="1"/>
</dbReference>
<gene>
    <name evidence="2" type="ORF">Pan54_14630</name>
</gene>
<reference evidence="2 3" key="1">
    <citation type="submission" date="2019-02" db="EMBL/GenBank/DDBJ databases">
        <title>Deep-cultivation of Planctomycetes and their phenomic and genomic characterization uncovers novel biology.</title>
        <authorList>
            <person name="Wiegand S."/>
            <person name="Jogler M."/>
            <person name="Boedeker C."/>
            <person name="Pinto D."/>
            <person name="Vollmers J."/>
            <person name="Rivas-Marin E."/>
            <person name="Kohn T."/>
            <person name="Peeters S.H."/>
            <person name="Heuer A."/>
            <person name="Rast P."/>
            <person name="Oberbeckmann S."/>
            <person name="Bunk B."/>
            <person name="Jeske O."/>
            <person name="Meyerdierks A."/>
            <person name="Storesund J.E."/>
            <person name="Kallscheuer N."/>
            <person name="Luecker S."/>
            <person name="Lage O.M."/>
            <person name="Pohl T."/>
            <person name="Merkel B.J."/>
            <person name="Hornburger P."/>
            <person name="Mueller R.-W."/>
            <person name="Bruemmer F."/>
            <person name="Labrenz M."/>
            <person name="Spormann A.M."/>
            <person name="Op Den Camp H."/>
            <person name="Overmann J."/>
            <person name="Amann R."/>
            <person name="Jetten M.S.M."/>
            <person name="Mascher T."/>
            <person name="Medema M.H."/>
            <person name="Devos D.P."/>
            <person name="Kaster A.-K."/>
            <person name="Ovreas L."/>
            <person name="Rohde M."/>
            <person name="Galperin M.Y."/>
            <person name="Jogler C."/>
        </authorList>
    </citation>
    <scope>NUCLEOTIDE SEQUENCE [LARGE SCALE GENOMIC DNA]</scope>
    <source>
        <strain evidence="2 3">Pan54</strain>
    </source>
</reference>